<dbReference type="Gene3D" id="1.40.20.10">
    <property type="entry name" value="CHAD domain"/>
    <property type="match status" value="1"/>
</dbReference>
<dbReference type="STRING" id="117157.SAMN04489717_0794"/>
<evidence type="ECO:0000259" key="2">
    <source>
        <dbReference type="PROSITE" id="PS51707"/>
    </source>
</evidence>
<dbReference type="CDD" id="cd07374">
    <property type="entry name" value="CYTH-like_Pase"/>
    <property type="match status" value="1"/>
</dbReference>
<feature type="region of interest" description="Disordered" evidence="1">
    <location>
        <begin position="69"/>
        <end position="108"/>
    </location>
</feature>
<dbReference type="PROSITE" id="PS51708">
    <property type="entry name" value="CHAD"/>
    <property type="match status" value="1"/>
</dbReference>
<dbReference type="EMBL" id="LT629732">
    <property type="protein sequence ID" value="SDR85228.1"/>
    <property type="molecule type" value="Genomic_DNA"/>
</dbReference>
<feature type="region of interest" description="Disordered" evidence="1">
    <location>
        <begin position="209"/>
        <end position="228"/>
    </location>
</feature>
<dbReference type="InterPro" id="IPR023577">
    <property type="entry name" value="CYTH_domain"/>
</dbReference>
<proteinExistence type="predicted"/>
<dbReference type="SUPFAM" id="SSF55154">
    <property type="entry name" value="CYTH-like phosphatases"/>
    <property type="match status" value="1"/>
</dbReference>
<dbReference type="SMART" id="SM00880">
    <property type="entry name" value="CHAD"/>
    <property type="match status" value="1"/>
</dbReference>
<dbReference type="PANTHER" id="PTHR39339:SF1">
    <property type="entry name" value="CHAD DOMAIN-CONTAINING PROTEIN"/>
    <property type="match status" value="1"/>
</dbReference>
<evidence type="ECO:0000313" key="4">
    <source>
        <dbReference type="EMBL" id="SDR85228.1"/>
    </source>
</evidence>
<dbReference type="Pfam" id="PF01928">
    <property type="entry name" value="CYTH"/>
    <property type="match status" value="1"/>
</dbReference>
<dbReference type="InterPro" id="IPR007899">
    <property type="entry name" value="CHAD_dom"/>
</dbReference>
<dbReference type="RefSeq" id="WP_092650618.1">
    <property type="nucleotide sequence ID" value="NZ_LT629732.1"/>
</dbReference>
<evidence type="ECO:0000259" key="3">
    <source>
        <dbReference type="PROSITE" id="PS51708"/>
    </source>
</evidence>
<evidence type="ECO:0000256" key="1">
    <source>
        <dbReference type="SAM" id="MobiDB-lite"/>
    </source>
</evidence>
<feature type="compositionally biased region" description="Basic and acidic residues" evidence="1">
    <location>
        <begin position="69"/>
        <end position="93"/>
    </location>
</feature>
<dbReference type="OrthoDB" id="9777271at2"/>
<dbReference type="SMART" id="SM01118">
    <property type="entry name" value="CYTH"/>
    <property type="match status" value="1"/>
</dbReference>
<dbReference type="InterPro" id="IPR038186">
    <property type="entry name" value="CHAD_dom_sf"/>
</dbReference>
<accession>A0A1H1MEP3</accession>
<name>A0A1H1MEP3_9ACTN</name>
<sequence>MRHLEVERKYDVEPDFVLPDLSSAPGVDSVDEPVEHELDAGYYDTDELHLARHRVTLRRRAGGHDEGWHLKRPARAEGAPEHHGARTELRAPLDEGESTEPAGPPASFGEELRALTRGHPLRPVAAIRTRRLERVLRSGSGDALAEVCDDHVTAHTYGDSVTTSEWREVEIELVDGPPDLLDATERLLLDAGARPAAFGSKLARTLGLRRSSTQDAGPAGSGSGSDEERAWSAVATYIADQRDAIITLDPGVRRGDPEAVHKMRVACRRLRSTLRTFRPFLDRARTDPLGAELRWLAGELGMLRDSQVQAERLRAAVDAEPAELVIGSVERRIGDHFATEAGQASGRVAAALDSPRYSALLDNLDALVEATAGQDAGAAELRRRARKALRRVDRRLDRAAALSARPEARPSVTPPLPGVVRDRSTALHEARKAAKRARYAAEALAAVGGKDARRLVKALKRLQKVLGAHQDSVVARQTLRDLGVRAHLDHENAFTYGLLHAREQAAAERALEDLPAVEKAIRRKKARRWLG</sequence>
<gene>
    <name evidence="4" type="ORF">SAMN04489717_0794</name>
</gene>
<dbReference type="InterPro" id="IPR033469">
    <property type="entry name" value="CYTH-like_dom_sf"/>
</dbReference>
<dbReference type="AlphaFoldDB" id="A0A1H1MEP3"/>
<feature type="domain" description="CYTH" evidence="2">
    <location>
        <begin position="3"/>
        <end position="212"/>
    </location>
</feature>
<dbReference type="Gene3D" id="2.40.320.10">
    <property type="entry name" value="Hypothetical Protein Pfu-838710-001"/>
    <property type="match status" value="1"/>
</dbReference>
<reference evidence="4 5" key="1">
    <citation type="submission" date="2016-10" db="EMBL/GenBank/DDBJ databases">
        <authorList>
            <person name="de Groot N.N."/>
        </authorList>
    </citation>
    <scope>NUCLEOTIDE SEQUENCE [LARGE SCALE GENOMIC DNA]</scope>
    <source>
        <strain evidence="4 5">DSM 22024</strain>
    </source>
</reference>
<protein>
    <submittedName>
        <fullName evidence="4">CHAD domain-containing protein</fullName>
    </submittedName>
</protein>
<dbReference type="PANTHER" id="PTHR39339">
    <property type="entry name" value="SLR1444 PROTEIN"/>
    <property type="match status" value="1"/>
</dbReference>
<dbReference type="PROSITE" id="PS51707">
    <property type="entry name" value="CYTH"/>
    <property type="match status" value="1"/>
</dbReference>
<evidence type="ECO:0000313" key="5">
    <source>
        <dbReference type="Proteomes" id="UP000198983"/>
    </source>
</evidence>
<dbReference type="Pfam" id="PF05235">
    <property type="entry name" value="CHAD"/>
    <property type="match status" value="1"/>
</dbReference>
<organism evidence="4 5">
    <name type="scientific">Actinopolymorpha singaporensis</name>
    <dbReference type="NCBI Taxonomy" id="117157"/>
    <lineage>
        <taxon>Bacteria</taxon>
        <taxon>Bacillati</taxon>
        <taxon>Actinomycetota</taxon>
        <taxon>Actinomycetes</taxon>
        <taxon>Propionibacteriales</taxon>
        <taxon>Actinopolymorphaceae</taxon>
        <taxon>Actinopolymorpha</taxon>
    </lineage>
</organism>
<feature type="domain" description="CHAD" evidence="3">
    <location>
        <begin position="227"/>
        <end position="523"/>
    </location>
</feature>
<dbReference type="Proteomes" id="UP000198983">
    <property type="component" value="Chromosome I"/>
</dbReference>
<keyword evidence="5" id="KW-1185">Reference proteome</keyword>